<evidence type="ECO:0000313" key="1">
    <source>
        <dbReference type="EMBL" id="SUA36331.1"/>
    </source>
</evidence>
<evidence type="ECO:0000313" key="2">
    <source>
        <dbReference type="Proteomes" id="UP000254055"/>
    </source>
</evidence>
<dbReference type="AlphaFoldDB" id="A0A378WIA3"/>
<accession>A0A378WIA3</accession>
<dbReference type="OrthoDB" id="8607783at2"/>
<name>A0A378WIA3_9NEIS</name>
<reference evidence="1 2" key="1">
    <citation type="submission" date="2018-06" db="EMBL/GenBank/DDBJ databases">
        <authorList>
            <consortium name="Pathogen Informatics"/>
            <person name="Doyle S."/>
        </authorList>
    </citation>
    <scope>NUCLEOTIDE SEQUENCE [LARGE SCALE GENOMIC DNA]</scope>
    <source>
        <strain evidence="1 2">NCTC12229</strain>
    </source>
</reference>
<dbReference type="Proteomes" id="UP000254055">
    <property type="component" value="Unassembled WGS sequence"/>
</dbReference>
<proteinExistence type="predicted"/>
<gene>
    <name evidence="1" type="ORF">NCTC12229_00746</name>
</gene>
<sequence>MKKRMLELMEYPCSAAFLADVMQVGEDEVKAELAKMERRGKIKKTVVYSVKEGEEQCAA</sequence>
<dbReference type="RefSeq" id="WP_115133588.1">
    <property type="nucleotide sequence ID" value="NZ_UGRS01000001.1"/>
</dbReference>
<protein>
    <submittedName>
        <fullName evidence="1">Uncharacterized protein</fullName>
    </submittedName>
</protein>
<organism evidence="1 2">
    <name type="scientific">Neisseria zoodegmatis</name>
    <dbReference type="NCBI Taxonomy" id="326523"/>
    <lineage>
        <taxon>Bacteria</taxon>
        <taxon>Pseudomonadati</taxon>
        <taxon>Pseudomonadota</taxon>
        <taxon>Betaproteobacteria</taxon>
        <taxon>Neisseriales</taxon>
        <taxon>Neisseriaceae</taxon>
        <taxon>Neisseria</taxon>
    </lineage>
</organism>
<dbReference type="EMBL" id="UGRS01000001">
    <property type="protein sequence ID" value="SUA36331.1"/>
    <property type="molecule type" value="Genomic_DNA"/>
</dbReference>